<dbReference type="RefSeq" id="WP_003321634.1">
    <property type="nucleotide sequence ID" value="NZ_ALPT02000045.1"/>
</dbReference>
<organism evidence="1 3">
    <name type="scientific">Alkalihalobacillus alcalophilus ATCC 27647 = CGMCC 1.3604</name>
    <dbReference type="NCBI Taxonomy" id="1218173"/>
    <lineage>
        <taxon>Bacteria</taxon>
        <taxon>Bacillati</taxon>
        <taxon>Bacillota</taxon>
        <taxon>Bacilli</taxon>
        <taxon>Bacillales</taxon>
        <taxon>Bacillaceae</taxon>
        <taxon>Alkalihalobacillus</taxon>
    </lineage>
</organism>
<gene>
    <name evidence="2" type="ORF">AJ85_20830</name>
    <name evidence="1" type="ORF">BALCAV_0213960</name>
</gene>
<evidence type="ECO:0000313" key="3">
    <source>
        <dbReference type="Proteomes" id="UP000002754"/>
    </source>
</evidence>
<comment type="caution">
    <text evidence="1">The sequence shown here is derived from an EMBL/GenBank/DDBJ whole genome shotgun (WGS) entry which is preliminary data.</text>
</comment>
<evidence type="ECO:0000313" key="4">
    <source>
        <dbReference type="Proteomes" id="UP000297014"/>
    </source>
</evidence>
<accession>A0A094YTP2</accession>
<dbReference type="SUPFAM" id="SSF160515">
    <property type="entry name" value="YueI-like"/>
    <property type="match status" value="1"/>
</dbReference>
<protein>
    <recommendedName>
        <fullName evidence="5">DUF1694 domain-containing protein</fullName>
    </recommendedName>
</protein>
<dbReference type="Pfam" id="PF07997">
    <property type="entry name" value="DUF1694"/>
    <property type="match status" value="1"/>
</dbReference>
<evidence type="ECO:0000313" key="2">
    <source>
        <dbReference type="EMBL" id="THG88845.1"/>
    </source>
</evidence>
<dbReference type="AlphaFoldDB" id="A0A094YTP2"/>
<name>A0A094YTP2_ALKAL</name>
<keyword evidence="3" id="KW-1185">Reference proteome</keyword>
<reference evidence="1 3" key="1">
    <citation type="journal article" date="2014" name="Genome Announc.">
        <title>Draft Genome Sequence of Bacillus alcalophilus AV1934, a Classic Alkaliphile Isolated from Human Feces in 1934.</title>
        <authorList>
            <person name="Attie O."/>
            <person name="Jayaprakash A."/>
            <person name="Shah H."/>
            <person name="Paulsen I.T."/>
            <person name="Morino M."/>
            <person name="Takahashi Y."/>
            <person name="Narumi I."/>
            <person name="Sachidanandam R."/>
            <person name="Satoh K."/>
            <person name="Ito M."/>
            <person name="Krulwich T.A."/>
        </authorList>
    </citation>
    <scope>NUCLEOTIDE SEQUENCE [LARGE SCALE GENOMIC DNA]</scope>
    <source>
        <strain evidence="1 3">AV1934</strain>
    </source>
</reference>
<sequence length="133" mass="15786">MNEKVQEKMDYALRGTPQVKLEERNLFLTTIAERIFFALTLTQVQRNGLYDEIIQTMEKEKDLQLFINGHLPYSTYSKYVKIANSKGIRFTITTPNYPTPFGLVLATERRAIDLEQIFIEDEWYERDMEEHRS</sequence>
<dbReference type="eggNOG" id="COG5506">
    <property type="taxonomic scope" value="Bacteria"/>
</dbReference>
<dbReference type="InterPro" id="IPR012543">
    <property type="entry name" value="DUF1694"/>
</dbReference>
<dbReference type="EMBL" id="ALPT02000045">
    <property type="protein sequence ID" value="KGA96837.1"/>
    <property type="molecule type" value="Genomic_DNA"/>
</dbReference>
<dbReference type="Proteomes" id="UP000297014">
    <property type="component" value="Unassembled WGS sequence"/>
</dbReference>
<dbReference type="STRING" id="1218173.BALCAV_0213960"/>
<dbReference type="Proteomes" id="UP000002754">
    <property type="component" value="Unassembled WGS sequence"/>
</dbReference>
<dbReference type="EMBL" id="JALP01000300">
    <property type="protein sequence ID" value="THG88845.1"/>
    <property type="molecule type" value="Genomic_DNA"/>
</dbReference>
<dbReference type="OrthoDB" id="95278at2"/>
<evidence type="ECO:0000313" key="1">
    <source>
        <dbReference type="EMBL" id="KGA96837.1"/>
    </source>
</evidence>
<proteinExistence type="predicted"/>
<evidence type="ECO:0008006" key="5">
    <source>
        <dbReference type="Google" id="ProtNLM"/>
    </source>
</evidence>
<reference evidence="2 4" key="2">
    <citation type="submission" date="2014-01" db="EMBL/GenBank/DDBJ databases">
        <title>Draft genome sequencing of Bacillus alcalophilus CGMCC 1.3604.</title>
        <authorList>
            <person name="Yang J."/>
            <person name="Diao L."/>
            <person name="Yang S."/>
        </authorList>
    </citation>
    <scope>NUCLEOTIDE SEQUENCE [LARGE SCALE GENOMIC DNA]</scope>
    <source>
        <strain evidence="2 4">CGMCC 1.3604</strain>
    </source>
</reference>
<dbReference type="Gene3D" id="3.30.1330.30">
    <property type="match status" value="1"/>
</dbReference>
<dbReference type="InterPro" id="IPR029064">
    <property type="entry name" value="Ribosomal_eL30-like_sf"/>
</dbReference>